<dbReference type="InParanoid" id="A0A2P5B9I3"/>
<dbReference type="AlphaFoldDB" id="A0A2P5B9I3"/>
<evidence type="ECO:0000313" key="1">
    <source>
        <dbReference type="EMBL" id="PON45453.1"/>
    </source>
</evidence>
<comment type="caution">
    <text evidence="1">The sequence shown here is derived from an EMBL/GenBank/DDBJ whole genome shotgun (WGS) entry which is preliminary data.</text>
</comment>
<name>A0A2P5B9I3_TREOI</name>
<organism evidence="1 2">
    <name type="scientific">Trema orientale</name>
    <name type="common">Charcoal tree</name>
    <name type="synonym">Celtis orientalis</name>
    <dbReference type="NCBI Taxonomy" id="63057"/>
    <lineage>
        <taxon>Eukaryota</taxon>
        <taxon>Viridiplantae</taxon>
        <taxon>Streptophyta</taxon>
        <taxon>Embryophyta</taxon>
        <taxon>Tracheophyta</taxon>
        <taxon>Spermatophyta</taxon>
        <taxon>Magnoliopsida</taxon>
        <taxon>eudicotyledons</taxon>
        <taxon>Gunneridae</taxon>
        <taxon>Pentapetalae</taxon>
        <taxon>rosids</taxon>
        <taxon>fabids</taxon>
        <taxon>Rosales</taxon>
        <taxon>Cannabaceae</taxon>
        <taxon>Trema</taxon>
    </lineage>
</organism>
<dbReference type="EMBL" id="JXTC01000572">
    <property type="protein sequence ID" value="PON45453.1"/>
    <property type="molecule type" value="Genomic_DNA"/>
</dbReference>
<protein>
    <submittedName>
        <fullName evidence="1">Uncharacterized protein</fullName>
    </submittedName>
</protein>
<dbReference type="Proteomes" id="UP000237000">
    <property type="component" value="Unassembled WGS sequence"/>
</dbReference>
<accession>A0A2P5B9I3</accession>
<sequence>MGSTKAELGIRCISYTLNQDSTTNLKVDLELFGELNWNHRGSNGVSLLKYGKTPMGEDT</sequence>
<reference evidence="2" key="1">
    <citation type="submission" date="2016-06" db="EMBL/GenBank/DDBJ databases">
        <title>Parallel loss of symbiosis genes in relatives of nitrogen-fixing non-legume Parasponia.</title>
        <authorList>
            <person name="Van Velzen R."/>
            <person name="Holmer R."/>
            <person name="Bu F."/>
            <person name="Rutten L."/>
            <person name="Van Zeijl A."/>
            <person name="Liu W."/>
            <person name="Santuari L."/>
            <person name="Cao Q."/>
            <person name="Sharma T."/>
            <person name="Shen D."/>
            <person name="Roswanjaya Y."/>
            <person name="Wardhani T."/>
            <person name="Kalhor M.S."/>
            <person name="Jansen J."/>
            <person name="Van den Hoogen J."/>
            <person name="Gungor B."/>
            <person name="Hartog M."/>
            <person name="Hontelez J."/>
            <person name="Verver J."/>
            <person name="Yang W.-C."/>
            <person name="Schijlen E."/>
            <person name="Repin R."/>
            <person name="Schilthuizen M."/>
            <person name="Schranz E."/>
            <person name="Heidstra R."/>
            <person name="Miyata K."/>
            <person name="Fedorova E."/>
            <person name="Kohlen W."/>
            <person name="Bisseling T."/>
            <person name="Smit S."/>
            <person name="Geurts R."/>
        </authorList>
    </citation>
    <scope>NUCLEOTIDE SEQUENCE [LARGE SCALE GENOMIC DNA]</scope>
    <source>
        <strain evidence="2">cv. RG33-2</strain>
    </source>
</reference>
<evidence type="ECO:0000313" key="2">
    <source>
        <dbReference type="Proteomes" id="UP000237000"/>
    </source>
</evidence>
<gene>
    <name evidence="1" type="ORF">TorRG33x02_328620</name>
</gene>
<keyword evidence="2" id="KW-1185">Reference proteome</keyword>
<proteinExistence type="predicted"/>